<dbReference type="InterPro" id="IPR041624">
    <property type="entry name" value="RGI_lyase"/>
</dbReference>
<reference evidence="3 4" key="1">
    <citation type="submission" date="2019-03" db="EMBL/GenBank/DDBJ databases">
        <title>Flavobacterium AR-3-4 sp. nov. isolated from arctic soil.</title>
        <authorList>
            <person name="Chaudhary D.K."/>
        </authorList>
    </citation>
    <scope>NUCLEOTIDE SEQUENCE [LARGE SCALE GENOMIC DNA]</scope>
    <source>
        <strain evidence="3 4">AR-3-4</strain>
    </source>
</reference>
<dbReference type="CDD" id="cd10318">
    <property type="entry name" value="RGL11"/>
    <property type="match status" value="1"/>
</dbReference>
<gene>
    <name evidence="3" type="ORF">E0F76_13025</name>
</gene>
<keyword evidence="3" id="KW-0456">Lyase</keyword>
<dbReference type="PANTHER" id="PTHR43118">
    <property type="entry name" value="RHAMNOGALACTURONAN LYASE (EUROFUNG)"/>
    <property type="match status" value="1"/>
</dbReference>
<evidence type="ECO:0000259" key="2">
    <source>
        <dbReference type="Pfam" id="PF21348"/>
    </source>
</evidence>
<accession>A0A4R5CBV6</accession>
<dbReference type="InterPro" id="IPR028994">
    <property type="entry name" value="Integrin_alpha_N"/>
</dbReference>
<dbReference type="InterPro" id="IPR034641">
    <property type="entry name" value="RGL11"/>
</dbReference>
<dbReference type="Pfam" id="PF18370">
    <property type="entry name" value="RGI_lyase"/>
    <property type="match status" value="1"/>
</dbReference>
<dbReference type="PANTHER" id="PTHR43118:SF1">
    <property type="entry name" value="RHAMNOGALACTURONAN LYASE (EUROFUNG)"/>
    <property type="match status" value="1"/>
</dbReference>
<dbReference type="InterPro" id="IPR049366">
    <property type="entry name" value="RGL11_C"/>
</dbReference>
<dbReference type="Pfam" id="PF21348">
    <property type="entry name" value="RGL11_C"/>
    <property type="match status" value="1"/>
</dbReference>
<dbReference type="Proteomes" id="UP000295479">
    <property type="component" value="Unassembled WGS sequence"/>
</dbReference>
<evidence type="ECO:0000313" key="4">
    <source>
        <dbReference type="Proteomes" id="UP000295479"/>
    </source>
</evidence>
<keyword evidence="4" id="KW-1185">Reference proteome</keyword>
<dbReference type="GO" id="GO:0016829">
    <property type="term" value="F:lyase activity"/>
    <property type="evidence" value="ECO:0007669"/>
    <property type="project" value="UniProtKB-KW"/>
</dbReference>
<proteinExistence type="predicted"/>
<evidence type="ECO:0000259" key="1">
    <source>
        <dbReference type="Pfam" id="PF18370"/>
    </source>
</evidence>
<name>A0A4R5CBV6_9FLAO</name>
<sequence length="628" mass="68891">MKPQTKKLFLLLILIHFSTSLVFGQRQMETLDRGIIAVKEKGHFYIGWRVLGTDPDNLFFNLYRKSGNNKAVRVNENQISGATNLIDTEAKEHESNTWFVKTVENGVEKEALGSFTIPAFSPDKDYLSIPLKEIAGYIPNDVSVGDLNGDGKYDLIVHMTGKGADNSFKGITDSPVFQAYTLEGQFLWEINLGKNIREGAHYTQFMVYDLDGDGIAEFVCKTADGTMDSAHNVVGDVSKDWRDTNPDSPTFGKIISGPEYLSVFDGKTGKLITTSEYIPARGNIGAWGGKGGNGKNDATGNRVDRFTACIAYLDGVHPSVVMCRGYYGRTVLAAWDYKDDKLTSRWVFDSQDGNNPFSGMGNHGLSVADVDNDGKDEIIFGAMCVDDDGKGMYTTGFRHGDALHVTDLDPETPGLEVFGVHEIEEGTKGPGVALFSAATGKVLFTASENEDVGRGVADNIDSSRIGAQMWWSGSSSLFDIKGNVIGLAPRSANFLIYWDGDSSRELLNSNYIDKYGVGRLFTANGASSNNGSKSTPALSADILGDWREELILRSTDNKELRIYSTTIPTAIKQYTLMHDPQYRLSIAWQNVGYNQPPHTSFYMGTGMKPAPKPNIKLVPFSRIATEKL</sequence>
<evidence type="ECO:0000313" key="3">
    <source>
        <dbReference type="EMBL" id="TDD95703.1"/>
    </source>
</evidence>
<organism evidence="3 4">
    <name type="scientific">Flavobacterium cellulosilyticum</name>
    <dbReference type="NCBI Taxonomy" id="2541731"/>
    <lineage>
        <taxon>Bacteria</taxon>
        <taxon>Pseudomonadati</taxon>
        <taxon>Bacteroidota</taxon>
        <taxon>Flavobacteriia</taxon>
        <taxon>Flavobacteriales</taxon>
        <taxon>Flavobacteriaceae</taxon>
        <taxon>Flavobacterium</taxon>
    </lineage>
</organism>
<dbReference type="Gene3D" id="2.60.40.10">
    <property type="entry name" value="Immunoglobulins"/>
    <property type="match status" value="1"/>
</dbReference>
<protein>
    <submittedName>
        <fullName evidence="3">Rhamnogalacturonan lyase</fullName>
    </submittedName>
</protein>
<dbReference type="InterPro" id="IPR013783">
    <property type="entry name" value="Ig-like_fold"/>
</dbReference>
<dbReference type="OrthoDB" id="9802318at2"/>
<feature type="domain" description="Rhamnogalacturonan lyase family 11 C-terminal" evidence="2">
    <location>
        <begin position="136"/>
        <end position="613"/>
    </location>
</feature>
<dbReference type="AlphaFoldDB" id="A0A4R5CBV6"/>
<comment type="caution">
    <text evidence="3">The sequence shown here is derived from an EMBL/GenBank/DDBJ whole genome shotgun (WGS) entry which is preliminary data.</text>
</comment>
<dbReference type="SUPFAM" id="SSF69318">
    <property type="entry name" value="Integrin alpha N-terminal domain"/>
    <property type="match status" value="1"/>
</dbReference>
<feature type="domain" description="Rhamnogalacturonan I lyase beta-sheet" evidence="1">
    <location>
        <begin position="26"/>
        <end position="112"/>
    </location>
</feature>
<dbReference type="EMBL" id="SMFK01000009">
    <property type="protein sequence ID" value="TDD95703.1"/>
    <property type="molecule type" value="Genomic_DNA"/>
</dbReference>
<dbReference type="RefSeq" id="WP_132006761.1">
    <property type="nucleotide sequence ID" value="NZ_SMFK01000009.1"/>
</dbReference>